<dbReference type="EMBL" id="SGPJ01000009">
    <property type="protein sequence ID" value="THH02221.1"/>
    <property type="molecule type" value="Genomic_DNA"/>
</dbReference>
<accession>A0A4S4KV66</accession>
<gene>
    <name evidence="1" type="ORF">EW026_g619</name>
</gene>
<protein>
    <recommendedName>
        <fullName evidence="3">Metallothionein</fullName>
    </recommendedName>
</protein>
<comment type="caution">
    <text evidence="1">The sequence shown here is derived from an EMBL/GenBank/DDBJ whole genome shotgun (WGS) entry which is preliminary data.</text>
</comment>
<sequence>MFTTIAVPTDAHCGANGCKCTEACSCKPSECKC</sequence>
<evidence type="ECO:0000313" key="1">
    <source>
        <dbReference type="EMBL" id="THH02221.1"/>
    </source>
</evidence>
<organism evidence="1 2">
    <name type="scientific">Hermanssonia centrifuga</name>
    <dbReference type="NCBI Taxonomy" id="98765"/>
    <lineage>
        <taxon>Eukaryota</taxon>
        <taxon>Fungi</taxon>
        <taxon>Dikarya</taxon>
        <taxon>Basidiomycota</taxon>
        <taxon>Agaricomycotina</taxon>
        <taxon>Agaricomycetes</taxon>
        <taxon>Polyporales</taxon>
        <taxon>Meruliaceae</taxon>
        <taxon>Hermanssonia</taxon>
    </lineage>
</organism>
<keyword evidence="2" id="KW-1185">Reference proteome</keyword>
<dbReference type="AlphaFoldDB" id="A0A4S4KV66"/>
<name>A0A4S4KV66_9APHY</name>
<proteinExistence type="predicted"/>
<reference evidence="1 2" key="1">
    <citation type="submission" date="2019-02" db="EMBL/GenBank/DDBJ databases">
        <title>Genome sequencing of the rare red list fungi Phlebia centrifuga.</title>
        <authorList>
            <person name="Buettner E."/>
            <person name="Kellner H."/>
        </authorList>
    </citation>
    <scope>NUCLEOTIDE SEQUENCE [LARGE SCALE GENOMIC DNA]</scope>
    <source>
        <strain evidence="1 2">DSM 108282</strain>
    </source>
</reference>
<dbReference type="Proteomes" id="UP000309038">
    <property type="component" value="Unassembled WGS sequence"/>
</dbReference>
<evidence type="ECO:0008006" key="3">
    <source>
        <dbReference type="Google" id="ProtNLM"/>
    </source>
</evidence>
<evidence type="ECO:0000313" key="2">
    <source>
        <dbReference type="Proteomes" id="UP000309038"/>
    </source>
</evidence>